<reference evidence="2 3" key="1">
    <citation type="submission" date="2018-10" db="EMBL/GenBank/DDBJ databases">
        <title>A high-quality apple genome assembly.</title>
        <authorList>
            <person name="Hu J."/>
        </authorList>
    </citation>
    <scope>NUCLEOTIDE SEQUENCE [LARGE SCALE GENOMIC DNA]</scope>
    <source>
        <strain evidence="3">cv. HFTH1</strain>
        <tissue evidence="2">Young leaf</tissue>
    </source>
</reference>
<feature type="compositionally biased region" description="Low complexity" evidence="1">
    <location>
        <begin position="67"/>
        <end position="96"/>
    </location>
</feature>
<evidence type="ECO:0000313" key="2">
    <source>
        <dbReference type="EMBL" id="RXI09434.1"/>
    </source>
</evidence>
<sequence length="129" mass="14317">MPHFLRFITWQLIFRTKRVCFTTRIFVLQLSHPKMLQLITRRRSVTNAPPALSAFIAPGVSAPLNREPTPFTEATPTASQVPVSSTSSVSVQSLSARQPHWCRREPEPSNHTSSASRIEGGASQPGSFF</sequence>
<dbReference type="Proteomes" id="UP000290289">
    <property type="component" value="Chromosome 1"/>
</dbReference>
<protein>
    <submittedName>
        <fullName evidence="2">Uncharacterized protein</fullName>
    </submittedName>
</protein>
<keyword evidence="3" id="KW-1185">Reference proteome</keyword>
<comment type="caution">
    <text evidence="2">The sequence shown here is derived from an EMBL/GenBank/DDBJ whole genome shotgun (WGS) entry which is preliminary data.</text>
</comment>
<evidence type="ECO:0000313" key="3">
    <source>
        <dbReference type="Proteomes" id="UP000290289"/>
    </source>
</evidence>
<proteinExistence type="predicted"/>
<organism evidence="2 3">
    <name type="scientific">Malus domestica</name>
    <name type="common">Apple</name>
    <name type="synonym">Pyrus malus</name>
    <dbReference type="NCBI Taxonomy" id="3750"/>
    <lineage>
        <taxon>Eukaryota</taxon>
        <taxon>Viridiplantae</taxon>
        <taxon>Streptophyta</taxon>
        <taxon>Embryophyta</taxon>
        <taxon>Tracheophyta</taxon>
        <taxon>Spermatophyta</taxon>
        <taxon>Magnoliopsida</taxon>
        <taxon>eudicotyledons</taxon>
        <taxon>Gunneridae</taxon>
        <taxon>Pentapetalae</taxon>
        <taxon>rosids</taxon>
        <taxon>fabids</taxon>
        <taxon>Rosales</taxon>
        <taxon>Rosaceae</taxon>
        <taxon>Amygdaloideae</taxon>
        <taxon>Maleae</taxon>
        <taxon>Malus</taxon>
    </lineage>
</organism>
<accession>A0A498KSL0</accession>
<gene>
    <name evidence="2" type="ORF">DVH24_034051</name>
</gene>
<dbReference type="AlphaFoldDB" id="A0A498KSL0"/>
<dbReference type="EMBL" id="RDQH01000327">
    <property type="protein sequence ID" value="RXI09434.1"/>
    <property type="molecule type" value="Genomic_DNA"/>
</dbReference>
<evidence type="ECO:0000256" key="1">
    <source>
        <dbReference type="SAM" id="MobiDB-lite"/>
    </source>
</evidence>
<feature type="region of interest" description="Disordered" evidence="1">
    <location>
        <begin position="59"/>
        <end position="129"/>
    </location>
</feature>
<name>A0A498KSL0_MALDO</name>